<proteinExistence type="predicted"/>
<feature type="transmembrane region" description="Helical" evidence="1">
    <location>
        <begin position="57"/>
        <end position="76"/>
    </location>
</feature>
<keyword evidence="3" id="KW-1185">Reference proteome</keyword>
<dbReference type="InterPro" id="IPR026721">
    <property type="entry name" value="TMEM18"/>
</dbReference>
<gene>
    <name evidence="2" type="ORF">FGIG_03546</name>
</gene>
<dbReference type="Proteomes" id="UP000316759">
    <property type="component" value="Unassembled WGS sequence"/>
</dbReference>
<reference evidence="2 3" key="1">
    <citation type="submission" date="2019-04" db="EMBL/GenBank/DDBJ databases">
        <title>Annotation for the trematode Fasciola gigantica.</title>
        <authorList>
            <person name="Choi Y.-J."/>
        </authorList>
    </citation>
    <scope>NUCLEOTIDE SEQUENCE [LARGE SCALE GENOMIC DNA]</scope>
    <source>
        <strain evidence="2">Uganda_cow_1</strain>
    </source>
</reference>
<dbReference type="Pfam" id="PF14770">
    <property type="entry name" value="TMEM18"/>
    <property type="match status" value="1"/>
</dbReference>
<keyword evidence="1" id="KW-0472">Membrane</keyword>
<comment type="caution">
    <text evidence="2">The sequence shown here is derived from an EMBL/GenBank/DDBJ whole genome shotgun (WGS) entry which is preliminary data.</text>
</comment>
<organism evidence="2 3">
    <name type="scientific">Fasciola gigantica</name>
    <name type="common">Giant liver fluke</name>
    <dbReference type="NCBI Taxonomy" id="46835"/>
    <lineage>
        <taxon>Eukaryota</taxon>
        <taxon>Metazoa</taxon>
        <taxon>Spiralia</taxon>
        <taxon>Lophotrochozoa</taxon>
        <taxon>Platyhelminthes</taxon>
        <taxon>Trematoda</taxon>
        <taxon>Digenea</taxon>
        <taxon>Plagiorchiida</taxon>
        <taxon>Echinostomata</taxon>
        <taxon>Echinostomatoidea</taxon>
        <taxon>Fasciolidae</taxon>
        <taxon>Fasciola</taxon>
    </lineage>
</organism>
<keyword evidence="1" id="KW-1133">Transmembrane helix</keyword>
<dbReference type="EMBL" id="SUNJ01002326">
    <property type="protein sequence ID" value="TPP66068.1"/>
    <property type="molecule type" value="Genomic_DNA"/>
</dbReference>
<evidence type="ECO:0000313" key="3">
    <source>
        <dbReference type="Proteomes" id="UP000316759"/>
    </source>
</evidence>
<dbReference type="STRING" id="46835.A0A504Z896"/>
<feature type="transmembrane region" description="Helical" evidence="1">
    <location>
        <begin position="96"/>
        <end position="121"/>
    </location>
</feature>
<name>A0A504Z896_FASGI</name>
<feature type="transmembrane region" description="Helical" evidence="1">
    <location>
        <begin position="34"/>
        <end position="50"/>
    </location>
</feature>
<keyword evidence="1" id="KW-0812">Transmembrane</keyword>
<protein>
    <submittedName>
        <fullName evidence="2">Uncharacterized protein</fullName>
    </submittedName>
</protein>
<evidence type="ECO:0000256" key="1">
    <source>
        <dbReference type="SAM" id="Phobius"/>
    </source>
</evidence>
<evidence type="ECO:0000313" key="2">
    <source>
        <dbReference type="EMBL" id="TPP66068.1"/>
    </source>
</evidence>
<accession>A0A504Z896</accession>
<dbReference type="AlphaFoldDB" id="A0A504Z896"/>
<sequence length="145" mass="16656">MDSNLTSFGFNASINLLESFREAFETIAWKKEPWLVGLAIFHVALPLFCIRFRKHSTCLSVILFLALAGIASSSWINELGARYWTRFATEQYFDSFGYFILCAWSLPMLSHAVLLTILLLMRVADLLVQKKRLELRISSESKKSR</sequence>
<dbReference type="OrthoDB" id="411535at2759"/>